<name>A0A941I9C5_9BACI</name>
<evidence type="ECO:0000256" key="7">
    <source>
        <dbReference type="ARBA" id="ARBA00023010"/>
    </source>
</evidence>
<dbReference type="PIRSF" id="PIRSF004557">
    <property type="entry name" value="SecY"/>
    <property type="match status" value="1"/>
</dbReference>
<dbReference type="InterPro" id="IPR002208">
    <property type="entry name" value="SecY/SEC61-alpha"/>
</dbReference>
<keyword evidence="7 10" id="KW-0811">Translocation</keyword>
<evidence type="ECO:0000256" key="12">
    <source>
        <dbReference type="RuleBase" id="RU003484"/>
    </source>
</evidence>
<dbReference type="AlphaFoldDB" id="A0A941I9C5"/>
<feature type="transmembrane region" description="Helical" evidence="10">
    <location>
        <begin position="212"/>
        <end position="235"/>
    </location>
</feature>
<dbReference type="GO" id="GO:0065002">
    <property type="term" value="P:intracellular protein transmembrane transport"/>
    <property type="evidence" value="ECO:0007669"/>
    <property type="project" value="UniProtKB-UniRule"/>
</dbReference>
<evidence type="ECO:0000256" key="13">
    <source>
        <dbReference type="RuleBase" id="RU004349"/>
    </source>
</evidence>
<sequence>MFRTISNFMRVGDIRRKIIFTLLMLVVFRLGTFIPVPFTDKLAIDQLMNQQNVFGFLNTFGGGALQNFSIFAMGIMPYITASIIMQLLQMDVVPKFAEWKKQGDAGRKKLAQVTRYGTIVLAFIQAIAMSIGFNAMAGGLLIADPGIMKFLVIAIVLTSGTAFLMWLGEQITANGVGNGISIIIFAGIVAAVPNGIKQLYSQYFINPGDDLFINIVIVALIALVVVAVTVGVIFIQQALRKIPIQYAKKLVNRSPVGGHSTHLPLKVNAAGVIPVIFAIAFIMAPSTVASFFEGNQIAATIQRIFDYTQPTGMVIYVALIIAFTYFYTFVQVNPEQMAENLQKQGGYIPGIRPGKNTETYLTRVLYRLTFVGALFLAAVSVLPIALGGIADLPASIQIGGTSLLIVVGVALQTMKQLESQLVKRHYKGFIK</sequence>
<keyword evidence="4 10" id="KW-0812">Transmembrane</keyword>
<comment type="subunit">
    <text evidence="10">Component of the Sec protein translocase complex. Heterotrimer consisting of SecY, SecE and SecG subunits. The heterotrimers can form oligomers, although 1 heterotrimer is thought to be able to translocate proteins. Interacts with the ribosome. Interacts with SecDF, and other proteins may be involved. Interacts with SecA.</text>
</comment>
<dbReference type="PROSITE" id="PS00756">
    <property type="entry name" value="SECY_2"/>
    <property type="match status" value="1"/>
</dbReference>
<dbReference type="InterPro" id="IPR026593">
    <property type="entry name" value="SecY"/>
</dbReference>
<dbReference type="EMBL" id="JAGSOT010000010">
    <property type="protein sequence ID" value="MBR7795393.1"/>
    <property type="molecule type" value="Genomic_DNA"/>
</dbReference>
<evidence type="ECO:0000256" key="11">
    <source>
        <dbReference type="RuleBase" id="RU000537"/>
    </source>
</evidence>
<comment type="caution">
    <text evidence="10">Lacks conserved residue(s) required for the propagation of feature annotation.</text>
</comment>
<comment type="function">
    <text evidence="10 11">The central subunit of the protein translocation channel SecYEG. Consists of two halves formed by TMs 1-5 and 6-10. These two domains form a lateral gate at the front which open onto the bilayer between TMs 2 and 7, and are clamped together by SecE at the back. The channel is closed by both a pore ring composed of hydrophobic SecY resides and a short helix (helix 2A) on the extracellular side of the membrane which forms a plug. The plug probably moves laterally to allow the channel to open. The ring and the pore may move independently.</text>
</comment>
<evidence type="ECO:0000256" key="1">
    <source>
        <dbReference type="ARBA" id="ARBA00004141"/>
    </source>
</evidence>
<evidence type="ECO:0000256" key="8">
    <source>
        <dbReference type="ARBA" id="ARBA00023136"/>
    </source>
</evidence>
<evidence type="ECO:0000256" key="4">
    <source>
        <dbReference type="ARBA" id="ARBA00022692"/>
    </source>
</evidence>
<dbReference type="GO" id="GO:0005886">
    <property type="term" value="C:plasma membrane"/>
    <property type="evidence" value="ECO:0007669"/>
    <property type="project" value="UniProtKB-SubCell"/>
</dbReference>
<proteinExistence type="inferred from homology"/>
<keyword evidence="5 10" id="KW-0653">Protein transport</keyword>
<dbReference type="InterPro" id="IPR023201">
    <property type="entry name" value="SecY_dom_sf"/>
</dbReference>
<dbReference type="InterPro" id="IPR030659">
    <property type="entry name" value="SecY_CS"/>
</dbReference>
<gene>
    <name evidence="10 14" type="primary">secY</name>
    <name evidence="14" type="ORF">KCX74_04970</name>
</gene>
<dbReference type="GO" id="GO:0043952">
    <property type="term" value="P:protein transport by the Sec complex"/>
    <property type="evidence" value="ECO:0007669"/>
    <property type="project" value="UniProtKB-UniRule"/>
</dbReference>
<dbReference type="Gene3D" id="1.10.3370.10">
    <property type="entry name" value="SecY subunit domain"/>
    <property type="match status" value="1"/>
</dbReference>
<organism evidence="14 15">
    <name type="scientific">Virgibacillus salarius</name>
    <dbReference type="NCBI Taxonomy" id="447199"/>
    <lineage>
        <taxon>Bacteria</taxon>
        <taxon>Bacillati</taxon>
        <taxon>Bacillota</taxon>
        <taxon>Bacilli</taxon>
        <taxon>Bacillales</taxon>
        <taxon>Bacillaceae</taxon>
        <taxon>Virgibacillus</taxon>
    </lineage>
</organism>
<feature type="transmembrane region" description="Helical" evidence="10">
    <location>
        <begin position="116"/>
        <end position="141"/>
    </location>
</feature>
<comment type="subcellular location">
    <subcellularLocation>
        <location evidence="10">Cell membrane</location>
        <topology evidence="10">Multi-pass membrane protein</topology>
    </subcellularLocation>
    <subcellularLocation>
        <location evidence="1 12">Membrane</location>
        <topology evidence="1 12">Multi-pass membrane protein</topology>
    </subcellularLocation>
</comment>
<dbReference type="FunFam" id="1.10.3370.10:FF:000001">
    <property type="entry name" value="Preprotein translocase subunit SecY"/>
    <property type="match status" value="1"/>
</dbReference>
<dbReference type="PANTHER" id="PTHR10906">
    <property type="entry name" value="SECY/SEC61-ALPHA FAMILY MEMBER"/>
    <property type="match status" value="1"/>
</dbReference>
<dbReference type="PRINTS" id="PR00303">
    <property type="entry name" value="SECYTRNLCASE"/>
</dbReference>
<feature type="transmembrane region" description="Helical" evidence="10">
    <location>
        <begin position="147"/>
        <end position="168"/>
    </location>
</feature>
<feature type="transmembrane region" description="Helical" evidence="10">
    <location>
        <begin position="364"/>
        <end position="386"/>
    </location>
</feature>
<dbReference type="Proteomes" id="UP000675284">
    <property type="component" value="Unassembled WGS sequence"/>
</dbReference>
<keyword evidence="10" id="KW-1003">Cell membrane</keyword>
<keyword evidence="15" id="KW-1185">Reference proteome</keyword>
<keyword evidence="8 10" id="KW-0472">Membrane</keyword>
<evidence type="ECO:0000256" key="3">
    <source>
        <dbReference type="ARBA" id="ARBA00022448"/>
    </source>
</evidence>
<evidence type="ECO:0000256" key="6">
    <source>
        <dbReference type="ARBA" id="ARBA00022989"/>
    </source>
</evidence>
<evidence type="ECO:0000313" key="15">
    <source>
        <dbReference type="Proteomes" id="UP000675284"/>
    </source>
</evidence>
<feature type="transmembrane region" description="Helical" evidence="10">
    <location>
        <begin position="269"/>
        <end position="292"/>
    </location>
</feature>
<feature type="transmembrane region" description="Helical" evidence="10">
    <location>
        <begin position="392"/>
        <end position="411"/>
    </location>
</feature>
<comment type="similarity">
    <text evidence="2 10 13">Belongs to the SecY/SEC61-alpha family.</text>
</comment>
<feature type="transmembrane region" description="Helical" evidence="10">
    <location>
        <begin position="175"/>
        <end position="192"/>
    </location>
</feature>
<comment type="caution">
    <text evidence="14">The sequence shown here is derived from an EMBL/GenBank/DDBJ whole genome shotgun (WGS) entry which is preliminary data.</text>
</comment>
<evidence type="ECO:0000256" key="5">
    <source>
        <dbReference type="ARBA" id="ARBA00022927"/>
    </source>
</evidence>
<dbReference type="HAMAP" id="MF_01465">
    <property type="entry name" value="SecY"/>
    <property type="match status" value="1"/>
</dbReference>
<dbReference type="PROSITE" id="PS00755">
    <property type="entry name" value="SECY_1"/>
    <property type="match status" value="1"/>
</dbReference>
<reference evidence="14" key="1">
    <citation type="submission" date="2021-04" db="EMBL/GenBank/DDBJ databases">
        <title>Isolation and polyphasic classification of algal microorganism.</title>
        <authorList>
            <person name="Wang S."/>
        </authorList>
    </citation>
    <scope>NUCLEOTIDE SEQUENCE</scope>
    <source>
        <strain evidence="14">720a</strain>
    </source>
</reference>
<accession>A0A941I9C5</accession>
<evidence type="ECO:0000313" key="14">
    <source>
        <dbReference type="EMBL" id="MBR7795393.1"/>
    </source>
</evidence>
<dbReference type="Pfam" id="PF00344">
    <property type="entry name" value="SecY"/>
    <property type="match status" value="1"/>
</dbReference>
<dbReference type="RefSeq" id="WP_026680252.1">
    <property type="nucleotide sequence ID" value="NZ_BAAACY010000019.1"/>
</dbReference>
<feature type="transmembrane region" description="Helical" evidence="10">
    <location>
        <begin position="20"/>
        <end position="38"/>
    </location>
</feature>
<evidence type="ECO:0000256" key="2">
    <source>
        <dbReference type="ARBA" id="ARBA00005751"/>
    </source>
</evidence>
<dbReference type="GO" id="GO:0006605">
    <property type="term" value="P:protein targeting"/>
    <property type="evidence" value="ECO:0007669"/>
    <property type="project" value="UniProtKB-UniRule"/>
</dbReference>
<protein>
    <recommendedName>
        <fullName evidence="9 10">Protein translocase subunit SecY</fullName>
    </recommendedName>
</protein>
<keyword evidence="6 10" id="KW-1133">Transmembrane helix</keyword>
<feature type="transmembrane region" description="Helical" evidence="10">
    <location>
        <begin position="312"/>
        <end position="330"/>
    </location>
</feature>
<evidence type="ECO:0000256" key="9">
    <source>
        <dbReference type="ARBA" id="ARBA00039733"/>
    </source>
</evidence>
<dbReference type="NCBIfam" id="TIGR00967">
    <property type="entry name" value="3a0501s007"/>
    <property type="match status" value="1"/>
</dbReference>
<dbReference type="SUPFAM" id="SSF103491">
    <property type="entry name" value="Preprotein translocase SecY subunit"/>
    <property type="match status" value="1"/>
</dbReference>
<keyword evidence="3 10" id="KW-0813">Transport</keyword>
<evidence type="ECO:0000256" key="10">
    <source>
        <dbReference type="HAMAP-Rule" id="MF_01465"/>
    </source>
</evidence>